<dbReference type="CDD" id="cd18791">
    <property type="entry name" value="SF2_C_RHA"/>
    <property type="match status" value="1"/>
</dbReference>
<evidence type="ECO:0008006" key="9">
    <source>
        <dbReference type="Google" id="ProtNLM"/>
    </source>
</evidence>
<dbReference type="PIRSF" id="PIRSF005496">
    <property type="entry name" value="ATP_hel_hrpB"/>
    <property type="match status" value="1"/>
</dbReference>
<dbReference type="GO" id="GO:0016787">
    <property type="term" value="F:hydrolase activity"/>
    <property type="evidence" value="ECO:0007669"/>
    <property type="project" value="UniProtKB-KW"/>
</dbReference>
<feature type="domain" description="Helicase C-terminal" evidence="6">
    <location>
        <begin position="221"/>
        <end position="388"/>
    </location>
</feature>
<evidence type="ECO:0000256" key="1">
    <source>
        <dbReference type="ARBA" id="ARBA00022741"/>
    </source>
</evidence>
<dbReference type="Pfam" id="PF00271">
    <property type="entry name" value="Helicase_C"/>
    <property type="match status" value="1"/>
</dbReference>
<dbReference type="PROSITE" id="PS51192">
    <property type="entry name" value="HELICASE_ATP_BIND_1"/>
    <property type="match status" value="1"/>
</dbReference>
<dbReference type="PANTHER" id="PTHR43519">
    <property type="entry name" value="ATP-DEPENDENT RNA HELICASE HRPB"/>
    <property type="match status" value="1"/>
</dbReference>
<gene>
    <name evidence="7" type="ORF">N479_19935</name>
</gene>
<evidence type="ECO:0000256" key="3">
    <source>
        <dbReference type="ARBA" id="ARBA00022806"/>
    </source>
</evidence>
<protein>
    <recommendedName>
        <fullName evidence="9">ATP-dependent helicase HrpB</fullName>
    </recommendedName>
</protein>
<evidence type="ECO:0000259" key="5">
    <source>
        <dbReference type="PROSITE" id="PS51192"/>
    </source>
</evidence>
<evidence type="ECO:0000259" key="6">
    <source>
        <dbReference type="PROSITE" id="PS51194"/>
    </source>
</evidence>
<dbReference type="CDD" id="cd17990">
    <property type="entry name" value="DEXHc_HrpB"/>
    <property type="match status" value="1"/>
</dbReference>
<dbReference type="SMART" id="SM00487">
    <property type="entry name" value="DEXDc"/>
    <property type="match status" value="1"/>
</dbReference>
<dbReference type="Gene3D" id="3.40.50.300">
    <property type="entry name" value="P-loop containing nucleotide triphosphate hydrolases"/>
    <property type="match status" value="2"/>
</dbReference>
<keyword evidence="2" id="KW-0378">Hydrolase</keyword>
<organism evidence="7 8">
    <name type="scientific">Pseudoalteromonas luteoviolacea S4054</name>
    <dbReference type="NCBI Taxonomy" id="1129367"/>
    <lineage>
        <taxon>Bacteria</taxon>
        <taxon>Pseudomonadati</taxon>
        <taxon>Pseudomonadota</taxon>
        <taxon>Gammaproteobacteria</taxon>
        <taxon>Alteromonadales</taxon>
        <taxon>Pseudoalteromonadaceae</taxon>
        <taxon>Pseudoalteromonas</taxon>
    </lineage>
</organism>
<dbReference type="SMART" id="SM00847">
    <property type="entry name" value="HA2"/>
    <property type="match status" value="1"/>
</dbReference>
<dbReference type="PATRIC" id="fig|1129367.4.peg.4057"/>
<accession>A0A0F6A7K3</accession>
<dbReference type="InterPro" id="IPR027417">
    <property type="entry name" value="P-loop_NTPase"/>
</dbReference>
<dbReference type="GO" id="GO:0004386">
    <property type="term" value="F:helicase activity"/>
    <property type="evidence" value="ECO:0007669"/>
    <property type="project" value="UniProtKB-KW"/>
</dbReference>
<dbReference type="GO" id="GO:0005524">
    <property type="term" value="F:ATP binding"/>
    <property type="evidence" value="ECO:0007669"/>
    <property type="project" value="UniProtKB-KW"/>
</dbReference>
<evidence type="ECO:0000313" key="7">
    <source>
        <dbReference type="EMBL" id="KKE82108.1"/>
    </source>
</evidence>
<dbReference type="SMART" id="SM00490">
    <property type="entry name" value="HELICc"/>
    <property type="match status" value="1"/>
</dbReference>
<evidence type="ECO:0000256" key="4">
    <source>
        <dbReference type="ARBA" id="ARBA00022840"/>
    </source>
</evidence>
<name>A0A0F6A7K3_9GAMM</name>
<dbReference type="Gene3D" id="1.20.120.1080">
    <property type="match status" value="1"/>
</dbReference>
<dbReference type="EMBL" id="AUXW01000170">
    <property type="protein sequence ID" value="KKE82108.1"/>
    <property type="molecule type" value="Genomic_DNA"/>
</dbReference>
<evidence type="ECO:0000313" key="8">
    <source>
        <dbReference type="Proteomes" id="UP000033434"/>
    </source>
</evidence>
<dbReference type="Proteomes" id="UP000033434">
    <property type="component" value="Unassembled WGS sequence"/>
</dbReference>
<dbReference type="InterPro" id="IPR049614">
    <property type="entry name" value="HrpB_DEXH"/>
</dbReference>
<keyword evidence="4" id="KW-0067">ATP-binding</keyword>
<dbReference type="InterPro" id="IPR007502">
    <property type="entry name" value="Helicase-assoc_dom"/>
</dbReference>
<dbReference type="InterPro" id="IPR011545">
    <property type="entry name" value="DEAD/DEAH_box_helicase_dom"/>
</dbReference>
<feature type="domain" description="Helicase ATP-binding" evidence="5">
    <location>
        <begin position="34"/>
        <end position="196"/>
    </location>
</feature>
<dbReference type="SUPFAM" id="SSF52540">
    <property type="entry name" value="P-loop containing nucleoside triphosphate hydrolases"/>
    <property type="match status" value="1"/>
</dbReference>
<reference evidence="7 8" key="1">
    <citation type="journal article" date="2015" name="BMC Genomics">
        <title>Genome mining reveals unlocked bioactive potential of marine Gram-negative bacteria.</title>
        <authorList>
            <person name="Machado H."/>
            <person name="Sonnenschein E.C."/>
            <person name="Melchiorsen J."/>
            <person name="Gram L."/>
        </authorList>
    </citation>
    <scope>NUCLEOTIDE SEQUENCE [LARGE SCALE GENOMIC DNA]</scope>
    <source>
        <strain evidence="7 8">S4054</strain>
    </source>
</reference>
<evidence type="ECO:0000256" key="2">
    <source>
        <dbReference type="ARBA" id="ARBA00022801"/>
    </source>
</evidence>
<dbReference type="FunFam" id="3.40.50.300:FF:002125">
    <property type="entry name" value="ATP-dependent helicase HrpB"/>
    <property type="match status" value="1"/>
</dbReference>
<dbReference type="PROSITE" id="PS51194">
    <property type="entry name" value="HELICASE_CTER"/>
    <property type="match status" value="1"/>
</dbReference>
<dbReference type="Pfam" id="PF08482">
    <property type="entry name" value="HrpB_C"/>
    <property type="match status" value="1"/>
</dbReference>
<dbReference type="InterPro" id="IPR014001">
    <property type="entry name" value="Helicase_ATP-bd"/>
</dbReference>
<dbReference type="NCBIfam" id="TIGR01970">
    <property type="entry name" value="DEAH_box_HrpB"/>
    <property type="match status" value="1"/>
</dbReference>
<comment type="caution">
    <text evidence="7">The sequence shown here is derived from an EMBL/GenBank/DDBJ whole genome shotgun (WGS) entry which is preliminary data.</text>
</comment>
<keyword evidence="3" id="KW-0347">Helicase</keyword>
<dbReference type="PANTHER" id="PTHR43519:SF1">
    <property type="entry name" value="ATP-DEPENDENT RNA HELICASE HRPB"/>
    <property type="match status" value="1"/>
</dbReference>
<dbReference type="Pfam" id="PF00270">
    <property type="entry name" value="DEAD"/>
    <property type="match status" value="1"/>
</dbReference>
<proteinExistence type="predicted"/>
<dbReference type="AlphaFoldDB" id="A0A0F6A7K3"/>
<dbReference type="InterPro" id="IPR001650">
    <property type="entry name" value="Helicase_C-like"/>
</dbReference>
<keyword evidence="1" id="KW-0547">Nucleotide-binding</keyword>
<sequence>MAYKLLWHGKLRASILLTLETAVLPIEAVFSELVDHLDTHETVLLQAPPGAGKSTWLPLNLMKSGQYQRIVMLEPRRLAARNIAQYLAGQLNESLGQQVGLRIRQEVKVSEQTRLEIVTEGMLTRMIQQDPELSGIDLLIFDEFHERSLAADTALAFALETQAALRDDLKILVMSATLDSERYQSFLQCPLIRSEGRGYPIAHKYIPVKDESQWLMQIAPVIRQALKEESGSILVFLPGQKEIRYVANALQDALDSEPKVHLAMLFGEQDKSAQQAAIAPAPNGERKIVLTTNVAETSLTIEGIRVVIDSGKRRAAVFNLKTGVTELKTVSISRASAVQRAGRAGRIEPGVVYRLGSQALFERRDAHDKPDILSSDISGLILESKVWGTQISDLPLLDMPSLAQCKQAEQLLLNLEAIDNQGKLMTLGKRMQQMGSEPRFAHMLLKVQALETQLSGITLLACYFMALQDSRVKCAPELSLALNQLHHNAPQTFTKQLKYWCKRADITHKTNEIALEHLAIVVALAYPDRLAKRRGNGFVLANGAGVNAHSEFWQDCDYLAIAELGGQQGQTIFSATEFHPTLLEAVLPYLFEQKTVCEFDQKQAQFLHQDRVYLGHWVFSAKPSSAPLNEASRTQAWMSIVKEKGLSVFSAYDDVHQLLVRMQLAAQYFPDVFPASTEIDLVSDLSPWLEPFLGEIKQYNQLKKLDLKSALLARIDWQKQQQLNSLLPERIQVPSGSQIRIQYQLEGPARLAVKMQEVYGMLQSPTLCEGRVDILMELLSPAQRPLQLTQDLAHFWQSSYKDVQKEMKGRYPKHYWPDDPATAIATNKVKSRM</sequence>
<dbReference type="InterPro" id="IPR013689">
    <property type="entry name" value="RNA_helicase_ATP-dep_HrpB_C"/>
</dbReference>
<dbReference type="InterPro" id="IPR010225">
    <property type="entry name" value="HrpB"/>
</dbReference>
<dbReference type="GO" id="GO:0003676">
    <property type="term" value="F:nucleic acid binding"/>
    <property type="evidence" value="ECO:0007669"/>
    <property type="project" value="InterPro"/>
</dbReference>